<evidence type="ECO:0000313" key="1">
    <source>
        <dbReference type="EnsemblMetazoa" id="GPPI017745-PA"/>
    </source>
</evidence>
<sequence length="91" mass="10626">MFTVGCKVGLVRTKHFYRLPNANGIAAKRMRSYLTQMRNTTTFLQSNEYYNQFKYVLKHALQKTYRINNSGNVMSAILPLKQLVGQLFIKF</sequence>
<dbReference type="VEuPathDB" id="VectorBase:GPPI017745"/>
<reference evidence="1" key="2">
    <citation type="submission" date="2020-05" db="UniProtKB">
        <authorList>
            <consortium name="EnsemblMetazoa"/>
        </authorList>
    </citation>
    <scope>IDENTIFICATION</scope>
    <source>
        <strain evidence="1">IAEA</strain>
    </source>
</reference>
<dbReference type="AlphaFoldDB" id="A0A1B0B3M9"/>
<evidence type="ECO:0000313" key="2">
    <source>
        <dbReference type="Proteomes" id="UP000092460"/>
    </source>
</evidence>
<reference evidence="2" key="1">
    <citation type="submission" date="2015-01" db="EMBL/GenBank/DDBJ databases">
        <authorList>
            <person name="Aksoy S."/>
            <person name="Warren W."/>
            <person name="Wilson R.K."/>
        </authorList>
    </citation>
    <scope>NUCLEOTIDE SEQUENCE [LARGE SCALE GENOMIC DNA]</scope>
    <source>
        <strain evidence="2">IAEA</strain>
    </source>
</reference>
<dbReference type="EMBL" id="JXJN01007910">
    <property type="status" value="NOT_ANNOTATED_CDS"/>
    <property type="molecule type" value="Genomic_DNA"/>
</dbReference>
<accession>A0A1B0B3M9</accession>
<proteinExistence type="predicted"/>
<dbReference type="EnsemblMetazoa" id="GPPI017745-RA">
    <property type="protein sequence ID" value="GPPI017745-PA"/>
    <property type="gene ID" value="GPPI017745"/>
</dbReference>
<keyword evidence="2" id="KW-1185">Reference proteome</keyword>
<name>A0A1B0B3M9_9MUSC</name>
<dbReference type="Proteomes" id="UP000092460">
    <property type="component" value="Unassembled WGS sequence"/>
</dbReference>
<protein>
    <submittedName>
        <fullName evidence="1">Uncharacterized protein</fullName>
    </submittedName>
</protein>
<organism evidence="1 2">
    <name type="scientific">Glossina palpalis gambiensis</name>
    <dbReference type="NCBI Taxonomy" id="67801"/>
    <lineage>
        <taxon>Eukaryota</taxon>
        <taxon>Metazoa</taxon>
        <taxon>Ecdysozoa</taxon>
        <taxon>Arthropoda</taxon>
        <taxon>Hexapoda</taxon>
        <taxon>Insecta</taxon>
        <taxon>Pterygota</taxon>
        <taxon>Neoptera</taxon>
        <taxon>Endopterygota</taxon>
        <taxon>Diptera</taxon>
        <taxon>Brachycera</taxon>
        <taxon>Muscomorpha</taxon>
        <taxon>Hippoboscoidea</taxon>
        <taxon>Glossinidae</taxon>
        <taxon>Glossina</taxon>
    </lineage>
</organism>